<dbReference type="Gene3D" id="1.10.1740.10">
    <property type="match status" value="1"/>
</dbReference>
<dbReference type="GO" id="GO:0016987">
    <property type="term" value="F:sigma factor activity"/>
    <property type="evidence" value="ECO:0007669"/>
    <property type="project" value="UniProtKB-KW"/>
</dbReference>
<feature type="domain" description="HTH luxR-type" evidence="5">
    <location>
        <begin position="134"/>
        <end position="192"/>
    </location>
</feature>
<dbReference type="InterPro" id="IPR013325">
    <property type="entry name" value="RNA_pol_sigma_r2"/>
</dbReference>
<dbReference type="Pfam" id="PF08281">
    <property type="entry name" value="Sigma70_r4_2"/>
    <property type="match status" value="1"/>
</dbReference>
<dbReference type="InterPro" id="IPR013249">
    <property type="entry name" value="RNA_pol_sigma70_r4_t2"/>
</dbReference>
<proteinExistence type="inferred from homology"/>
<dbReference type="CDD" id="cd06171">
    <property type="entry name" value="Sigma70_r4"/>
    <property type="match status" value="1"/>
</dbReference>
<evidence type="ECO:0000313" key="6">
    <source>
        <dbReference type="EMBL" id="MBB3969218.1"/>
    </source>
</evidence>
<dbReference type="NCBIfam" id="TIGR02937">
    <property type="entry name" value="sigma70-ECF"/>
    <property type="match status" value="1"/>
</dbReference>
<dbReference type="Proteomes" id="UP000583101">
    <property type="component" value="Unassembled WGS sequence"/>
</dbReference>
<dbReference type="SMART" id="SM00421">
    <property type="entry name" value="HTH_LUXR"/>
    <property type="match status" value="1"/>
</dbReference>
<evidence type="ECO:0000313" key="9">
    <source>
        <dbReference type="Proteomes" id="UP000583101"/>
    </source>
</evidence>
<evidence type="ECO:0000256" key="4">
    <source>
        <dbReference type="ARBA" id="ARBA00023163"/>
    </source>
</evidence>
<reference evidence="7 8" key="1">
    <citation type="journal article" date="2016" name="Int. J. Syst. Evol. Microbiol.">
        <title>Proposal of Mucilaginibacter phyllosphaerae sp. nov. isolated from the phyllosphere of Galium album.</title>
        <authorList>
            <person name="Aydogan E.L."/>
            <person name="Busse H.J."/>
            <person name="Moser G."/>
            <person name="Muller C."/>
            <person name="Kampfer P."/>
            <person name="Glaeser S.P."/>
        </authorList>
    </citation>
    <scope>NUCLEOTIDE SEQUENCE [LARGE SCALE GENOMIC DNA]</scope>
    <source>
        <strain evidence="7 8">PP-F2FG21</strain>
    </source>
</reference>
<dbReference type="RefSeq" id="WP_134336842.1">
    <property type="nucleotide sequence ID" value="NZ_BMCZ01000002.1"/>
</dbReference>
<dbReference type="GO" id="GO:0006352">
    <property type="term" value="P:DNA-templated transcription initiation"/>
    <property type="evidence" value="ECO:0007669"/>
    <property type="project" value="InterPro"/>
</dbReference>
<dbReference type="InterPro" id="IPR000792">
    <property type="entry name" value="Tscrpt_reg_LuxR_C"/>
</dbReference>
<dbReference type="Proteomes" id="UP000297248">
    <property type="component" value="Unassembled WGS sequence"/>
</dbReference>
<dbReference type="PANTHER" id="PTHR43133">
    <property type="entry name" value="RNA POLYMERASE ECF-TYPE SIGMA FACTO"/>
    <property type="match status" value="1"/>
</dbReference>
<dbReference type="EMBL" id="SNQG01000004">
    <property type="protein sequence ID" value="TEW65979.1"/>
    <property type="molecule type" value="Genomic_DNA"/>
</dbReference>
<dbReference type="InterPro" id="IPR007627">
    <property type="entry name" value="RNA_pol_sigma70_r2"/>
</dbReference>
<dbReference type="PANTHER" id="PTHR43133:SF46">
    <property type="entry name" value="RNA POLYMERASE SIGMA-70 FACTOR ECF SUBFAMILY"/>
    <property type="match status" value="1"/>
</dbReference>
<name>A0A4Y8AD61_9SPHI</name>
<dbReference type="GO" id="GO:0003677">
    <property type="term" value="F:DNA binding"/>
    <property type="evidence" value="ECO:0007669"/>
    <property type="project" value="InterPro"/>
</dbReference>
<evidence type="ECO:0000259" key="5">
    <source>
        <dbReference type="SMART" id="SM00421"/>
    </source>
</evidence>
<dbReference type="Pfam" id="PF04542">
    <property type="entry name" value="Sigma70_r2"/>
    <property type="match status" value="1"/>
</dbReference>
<keyword evidence="3" id="KW-0731">Sigma factor</keyword>
<comment type="caution">
    <text evidence="7">The sequence shown here is derived from an EMBL/GenBank/DDBJ whole genome shotgun (WGS) entry which is preliminary data.</text>
</comment>
<dbReference type="InterPro" id="IPR013324">
    <property type="entry name" value="RNA_pol_sigma_r3/r4-like"/>
</dbReference>
<dbReference type="AlphaFoldDB" id="A0A4Y8AD61"/>
<evidence type="ECO:0000313" key="7">
    <source>
        <dbReference type="EMBL" id="TEW65979.1"/>
    </source>
</evidence>
<dbReference type="SUPFAM" id="SSF88946">
    <property type="entry name" value="Sigma2 domain of RNA polymerase sigma factors"/>
    <property type="match status" value="1"/>
</dbReference>
<organism evidence="7 8">
    <name type="scientific">Mucilaginibacter phyllosphaerae</name>
    <dbReference type="NCBI Taxonomy" id="1812349"/>
    <lineage>
        <taxon>Bacteria</taxon>
        <taxon>Pseudomonadati</taxon>
        <taxon>Bacteroidota</taxon>
        <taxon>Sphingobacteriia</taxon>
        <taxon>Sphingobacteriales</taxon>
        <taxon>Sphingobacteriaceae</taxon>
        <taxon>Mucilaginibacter</taxon>
    </lineage>
</organism>
<protein>
    <submittedName>
        <fullName evidence="6 7">RNA polymerase sigma-70 factor</fullName>
    </submittedName>
</protein>
<dbReference type="InterPro" id="IPR036388">
    <property type="entry name" value="WH-like_DNA-bd_sf"/>
</dbReference>
<keyword evidence="4" id="KW-0804">Transcription</keyword>
<reference evidence="6 9" key="3">
    <citation type="submission" date="2020-08" db="EMBL/GenBank/DDBJ databases">
        <title>Genomic Encyclopedia of Type Strains, Phase IV (KMG-IV): sequencing the most valuable type-strain genomes for metagenomic binning, comparative biology and taxonomic classification.</title>
        <authorList>
            <person name="Goeker M."/>
        </authorList>
    </citation>
    <scope>NUCLEOTIDE SEQUENCE [LARGE SCALE GENOMIC DNA]</scope>
    <source>
        <strain evidence="6 9">DSM 100995</strain>
    </source>
</reference>
<evidence type="ECO:0000256" key="1">
    <source>
        <dbReference type="ARBA" id="ARBA00010641"/>
    </source>
</evidence>
<dbReference type="NCBIfam" id="TIGR02985">
    <property type="entry name" value="Sig70_bacteroi1"/>
    <property type="match status" value="1"/>
</dbReference>
<keyword evidence="2" id="KW-0805">Transcription regulation</keyword>
<dbReference type="EMBL" id="JACIEG010000003">
    <property type="protein sequence ID" value="MBB3969218.1"/>
    <property type="molecule type" value="Genomic_DNA"/>
</dbReference>
<dbReference type="InterPro" id="IPR039425">
    <property type="entry name" value="RNA_pol_sigma-70-like"/>
</dbReference>
<dbReference type="Gene3D" id="1.10.10.10">
    <property type="entry name" value="Winged helix-like DNA-binding domain superfamily/Winged helix DNA-binding domain"/>
    <property type="match status" value="1"/>
</dbReference>
<dbReference type="InterPro" id="IPR014284">
    <property type="entry name" value="RNA_pol_sigma-70_dom"/>
</dbReference>
<dbReference type="OrthoDB" id="659569at2"/>
<keyword evidence="9" id="KW-1185">Reference proteome</keyword>
<dbReference type="InterPro" id="IPR014327">
    <property type="entry name" value="RNA_pol_sigma70_bacteroid"/>
</dbReference>
<comment type="similarity">
    <text evidence="1">Belongs to the sigma-70 factor family. ECF subfamily.</text>
</comment>
<accession>A0A4Y8AD61</accession>
<sequence>MQQGIDPYCKVTDEELIVLLNRGDYIAFKEVYQRYNSLLLIYAYRKLQDKEEAKDIVQDVFINLWSNRDQFTLKSTLAGYLYKAVLNKALNIMRHKGISDKYVAEIQHLITAQTATTDYLIREKDITALIEKEIALLPLRMREVFELRTKEHLSNKDIADRLNISEHTVATHIKKALRVLKIKFGAHAVLLYLLMR</sequence>
<evidence type="ECO:0000256" key="2">
    <source>
        <dbReference type="ARBA" id="ARBA00023015"/>
    </source>
</evidence>
<reference evidence="7" key="2">
    <citation type="submission" date="2019-03" db="EMBL/GenBank/DDBJ databases">
        <authorList>
            <person name="Yan Y.-Q."/>
            <person name="Du Z.-J."/>
        </authorList>
    </citation>
    <scope>NUCLEOTIDE SEQUENCE</scope>
    <source>
        <strain evidence="7">PP-F2FG21</strain>
    </source>
</reference>
<evidence type="ECO:0000313" key="8">
    <source>
        <dbReference type="Proteomes" id="UP000297248"/>
    </source>
</evidence>
<evidence type="ECO:0000256" key="3">
    <source>
        <dbReference type="ARBA" id="ARBA00023082"/>
    </source>
</evidence>
<gene>
    <name evidence="7" type="ORF">E2R65_12685</name>
    <name evidence="6" type="ORF">GGR35_001821</name>
</gene>
<dbReference type="SUPFAM" id="SSF88659">
    <property type="entry name" value="Sigma3 and sigma4 domains of RNA polymerase sigma factors"/>
    <property type="match status" value="1"/>
</dbReference>